<name>B8CMY4_SHEPW</name>
<accession>B8CMY4</accession>
<evidence type="ECO:0000313" key="2">
    <source>
        <dbReference type="Proteomes" id="UP000000753"/>
    </source>
</evidence>
<reference evidence="1 2" key="1">
    <citation type="journal article" date="2008" name="PLoS ONE">
        <title>Environmental adaptation: genomic analysis of the piezotolerant and psychrotolerant deep-sea iron reducing bacterium Shewanella piezotolerans WP3.</title>
        <authorList>
            <person name="Wang F."/>
            <person name="Wang J."/>
            <person name="Jian H."/>
            <person name="Zhang B."/>
            <person name="Li S."/>
            <person name="Wang F."/>
            <person name="Zeng X."/>
            <person name="Gao L."/>
            <person name="Bartlett D.H."/>
            <person name="Yu J."/>
            <person name="Hu S."/>
            <person name="Xiao X."/>
        </authorList>
    </citation>
    <scope>NUCLEOTIDE SEQUENCE [LARGE SCALE GENOMIC DNA]</scope>
    <source>
        <strain evidence="2">WP3 / JCM 13877</strain>
    </source>
</reference>
<gene>
    <name evidence="1" type="ordered locus">swp_1714</name>
</gene>
<dbReference type="HOGENOM" id="CLU_3205219_0_0_6"/>
<sequence length="45" mass="5298">MLQLGIKRLKLYADFYTSMTFCLRVTLAFVSKTKLDKVNNYGNEY</sequence>
<organism evidence="1 2">
    <name type="scientific">Shewanella piezotolerans (strain WP3 / JCM 13877)</name>
    <dbReference type="NCBI Taxonomy" id="225849"/>
    <lineage>
        <taxon>Bacteria</taxon>
        <taxon>Pseudomonadati</taxon>
        <taxon>Pseudomonadota</taxon>
        <taxon>Gammaproteobacteria</taxon>
        <taxon>Alteromonadales</taxon>
        <taxon>Shewanellaceae</taxon>
        <taxon>Shewanella</taxon>
    </lineage>
</organism>
<protein>
    <submittedName>
        <fullName evidence="1">Uncharacterized protein</fullName>
    </submittedName>
</protein>
<dbReference type="Proteomes" id="UP000000753">
    <property type="component" value="Chromosome"/>
</dbReference>
<dbReference type="EMBL" id="CP000472">
    <property type="protein sequence ID" value="ACJ28486.1"/>
    <property type="molecule type" value="Genomic_DNA"/>
</dbReference>
<dbReference type="KEGG" id="swp:swp_1714"/>
<dbReference type="AlphaFoldDB" id="B8CMY4"/>
<keyword evidence="2" id="KW-1185">Reference proteome</keyword>
<evidence type="ECO:0000313" key="1">
    <source>
        <dbReference type="EMBL" id="ACJ28486.1"/>
    </source>
</evidence>
<dbReference type="STRING" id="225849.swp_1714"/>
<proteinExistence type="predicted"/>